<accession>A0A2W5NED6</accession>
<keyword evidence="5" id="KW-0411">Iron-sulfur</keyword>
<dbReference type="EMBL" id="QFPW01000003">
    <property type="protein sequence ID" value="PZQ50818.1"/>
    <property type="molecule type" value="Genomic_DNA"/>
</dbReference>
<dbReference type="PANTHER" id="PTHR44379">
    <property type="entry name" value="OXIDOREDUCTASE WITH IRON-SULFUR SUBUNIT"/>
    <property type="match status" value="1"/>
</dbReference>
<gene>
    <name evidence="7" type="ORF">DI556_06795</name>
</gene>
<dbReference type="InterPro" id="IPR002888">
    <property type="entry name" value="2Fe-2S-bd"/>
</dbReference>
<dbReference type="Pfam" id="PF00111">
    <property type="entry name" value="Fer2"/>
    <property type="match status" value="1"/>
</dbReference>
<dbReference type="InterPro" id="IPR012675">
    <property type="entry name" value="Beta-grasp_dom_sf"/>
</dbReference>
<dbReference type="GO" id="GO:0016491">
    <property type="term" value="F:oxidoreductase activity"/>
    <property type="evidence" value="ECO:0007669"/>
    <property type="project" value="UniProtKB-KW"/>
</dbReference>
<dbReference type="GO" id="GO:0051537">
    <property type="term" value="F:2 iron, 2 sulfur cluster binding"/>
    <property type="evidence" value="ECO:0007669"/>
    <property type="project" value="UniProtKB-KW"/>
</dbReference>
<name>A0A2W5NED6_RHOSU</name>
<protein>
    <submittedName>
        <fullName evidence="7">Ferredoxin</fullName>
    </submittedName>
</protein>
<keyword evidence="4" id="KW-0408">Iron</keyword>
<evidence type="ECO:0000256" key="5">
    <source>
        <dbReference type="ARBA" id="ARBA00023014"/>
    </source>
</evidence>
<evidence type="ECO:0000256" key="3">
    <source>
        <dbReference type="ARBA" id="ARBA00023002"/>
    </source>
</evidence>
<dbReference type="InterPro" id="IPR001041">
    <property type="entry name" value="2Fe-2S_ferredoxin-type"/>
</dbReference>
<dbReference type="SUPFAM" id="SSF54292">
    <property type="entry name" value="2Fe-2S ferredoxin-like"/>
    <property type="match status" value="1"/>
</dbReference>
<dbReference type="InterPro" id="IPR051452">
    <property type="entry name" value="Diverse_Oxidoreductases"/>
</dbReference>
<feature type="domain" description="2Fe-2S ferredoxin-type" evidence="6">
    <location>
        <begin position="1"/>
        <end position="77"/>
    </location>
</feature>
<dbReference type="PROSITE" id="PS00197">
    <property type="entry name" value="2FE2S_FER_1"/>
    <property type="match status" value="1"/>
</dbReference>
<dbReference type="PANTHER" id="PTHR44379:SF5">
    <property type="entry name" value="OXIDOREDUCTASE WITH IRON-SULFUR SUBUNIT"/>
    <property type="match status" value="1"/>
</dbReference>
<dbReference type="Proteomes" id="UP000249185">
    <property type="component" value="Unassembled WGS sequence"/>
</dbReference>
<evidence type="ECO:0000256" key="4">
    <source>
        <dbReference type="ARBA" id="ARBA00023004"/>
    </source>
</evidence>
<evidence type="ECO:0000313" key="7">
    <source>
        <dbReference type="EMBL" id="PZQ50818.1"/>
    </source>
</evidence>
<dbReference type="Pfam" id="PF01799">
    <property type="entry name" value="Fer2_2"/>
    <property type="match status" value="1"/>
</dbReference>
<reference evidence="7 8" key="1">
    <citation type="submission" date="2017-08" db="EMBL/GenBank/DDBJ databases">
        <title>Infants hospitalized years apart are colonized by the same room-sourced microbial strains.</title>
        <authorList>
            <person name="Brooks B."/>
            <person name="Olm M.R."/>
            <person name="Firek B.A."/>
            <person name="Baker R."/>
            <person name="Thomas B.C."/>
            <person name="Morowitz M.J."/>
            <person name="Banfield J.F."/>
        </authorList>
    </citation>
    <scope>NUCLEOTIDE SEQUENCE [LARGE SCALE GENOMIC DNA]</scope>
    <source>
        <strain evidence="7">S2_005_002_R2_34</strain>
    </source>
</reference>
<dbReference type="Gene3D" id="3.10.20.30">
    <property type="match status" value="1"/>
</dbReference>
<keyword evidence="1" id="KW-0001">2Fe-2S</keyword>
<dbReference type="AlphaFoldDB" id="A0A2W5NED6"/>
<evidence type="ECO:0000313" key="8">
    <source>
        <dbReference type="Proteomes" id="UP000249185"/>
    </source>
</evidence>
<evidence type="ECO:0000256" key="2">
    <source>
        <dbReference type="ARBA" id="ARBA00022723"/>
    </source>
</evidence>
<dbReference type="GO" id="GO:0046872">
    <property type="term" value="F:metal ion binding"/>
    <property type="evidence" value="ECO:0007669"/>
    <property type="project" value="UniProtKB-KW"/>
</dbReference>
<dbReference type="SUPFAM" id="SSF47741">
    <property type="entry name" value="CO dehydrogenase ISP C-domain like"/>
    <property type="match status" value="1"/>
</dbReference>
<dbReference type="InterPro" id="IPR036884">
    <property type="entry name" value="2Fe-2S-bd_dom_sf"/>
</dbReference>
<dbReference type="Gene3D" id="1.10.150.120">
    <property type="entry name" value="[2Fe-2S]-binding domain"/>
    <property type="match status" value="1"/>
</dbReference>
<comment type="caution">
    <text evidence="7">The sequence shown here is derived from an EMBL/GenBank/DDBJ whole genome shotgun (WGS) entry which is preliminary data.</text>
</comment>
<evidence type="ECO:0000259" key="6">
    <source>
        <dbReference type="PROSITE" id="PS51085"/>
    </source>
</evidence>
<sequence length="148" mass="14857">MKLDFTLNGAPVSVEAAPDRRLLAILREDFDLLGAREGCGIGRCGACLVLLDGAPVNACLVLAARLAGRAVVTVEGLGAAAAPVRDALAAGGAVQCGYCAPGLMVALSWLARQPAGLAEGEAVTALAGQLCRCGGYRGTLRALAALRA</sequence>
<evidence type="ECO:0000256" key="1">
    <source>
        <dbReference type="ARBA" id="ARBA00022714"/>
    </source>
</evidence>
<proteinExistence type="predicted"/>
<dbReference type="InterPro" id="IPR036010">
    <property type="entry name" value="2Fe-2S_ferredoxin-like_sf"/>
</dbReference>
<dbReference type="PROSITE" id="PS51085">
    <property type="entry name" value="2FE2S_FER_2"/>
    <property type="match status" value="1"/>
</dbReference>
<dbReference type="InterPro" id="IPR006058">
    <property type="entry name" value="2Fe2S_fd_BS"/>
</dbReference>
<organism evidence="7 8">
    <name type="scientific">Rhodovulum sulfidophilum</name>
    <name type="common">Rhodobacter sulfidophilus</name>
    <dbReference type="NCBI Taxonomy" id="35806"/>
    <lineage>
        <taxon>Bacteria</taxon>
        <taxon>Pseudomonadati</taxon>
        <taxon>Pseudomonadota</taxon>
        <taxon>Alphaproteobacteria</taxon>
        <taxon>Rhodobacterales</taxon>
        <taxon>Paracoccaceae</taxon>
        <taxon>Rhodovulum</taxon>
    </lineage>
</organism>
<keyword evidence="2" id="KW-0479">Metal-binding</keyword>
<keyword evidence="3" id="KW-0560">Oxidoreductase</keyword>